<comment type="catalytic activity">
    <reaction evidence="5">
        <text>Hydrolysis of terminal, non-reducing alpha-D-galactose residues in alpha-D-galactosides, including galactose oligosaccharides, galactomannans and galactolipids.</text>
        <dbReference type="EC" id="3.2.1.22"/>
    </reaction>
</comment>
<dbReference type="Gene3D" id="2.60.40.1180">
    <property type="entry name" value="Golgi alpha-mannosidase II"/>
    <property type="match status" value="1"/>
</dbReference>
<dbReference type="Proteomes" id="UP000317429">
    <property type="component" value="Chromosome"/>
</dbReference>
<dbReference type="Gene3D" id="3.20.20.70">
    <property type="entry name" value="Aldolase class I"/>
    <property type="match status" value="1"/>
</dbReference>
<dbReference type="GO" id="GO:0005975">
    <property type="term" value="P:carbohydrate metabolic process"/>
    <property type="evidence" value="ECO:0007669"/>
    <property type="project" value="InterPro"/>
</dbReference>
<accession>A0A518D5A9</accession>
<protein>
    <recommendedName>
        <fullName evidence="5">Alpha-galactosidase</fullName>
        <ecNumber evidence="5">3.2.1.22</ecNumber>
    </recommendedName>
    <alternativeName>
        <fullName evidence="5">Melibiase</fullName>
    </alternativeName>
</protein>
<evidence type="ECO:0000256" key="3">
    <source>
        <dbReference type="ARBA" id="ARBA00022801"/>
    </source>
</evidence>
<keyword evidence="5" id="KW-1015">Disulfide bond</keyword>
<reference evidence="7 8" key="1">
    <citation type="submission" date="2019-02" db="EMBL/GenBank/DDBJ databases">
        <title>Deep-cultivation of Planctomycetes and their phenomic and genomic characterization uncovers novel biology.</title>
        <authorList>
            <person name="Wiegand S."/>
            <person name="Jogler M."/>
            <person name="Boedeker C."/>
            <person name="Pinto D."/>
            <person name="Vollmers J."/>
            <person name="Rivas-Marin E."/>
            <person name="Kohn T."/>
            <person name="Peeters S.H."/>
            <person name="Heuer A."/>
            <person name="Rast P."/>
            <person name="Oberbeckmann S."/>
            <person name="Bunk B."/>
            <person name="Jeske O."/>
            <person name="Meyerdierks A."/>
            <person name="Storesund J.E."/>
            <person name="Kallscheuer N."/>
            <person name="Luecker S."/>
            <person name="Lage O.M."/>
            <person name="Pohl T."/>
            <person name="Merkel B.J."/>
            <person name="Hornburger P."/>
            <person name="Mueller R.-W."/>
            <person name="Bruemmer F."/>
            <person name="Labrenz M."/>
            <person name="Spormann A.M."/>
            <person name="Op den Camp H."/>
            <person name="Overmann J."/>
            <person name="Amann R."/>
            <person name="Jetten M.S.M."/>
            <person name="Mascher T."/>
            <person name="Medema M.H."/>
            <person name="Devos D.P."/>
            <person name="Kaster A.-K."/>
            <person name="Ovreas L."/>
            <person name="Rohde M."/>
            <person name="Galperin M.Y."/>
            <person name="Jogler C."/>
        </authorList>
    </citation>
    <scope>NUCLEOTIDE SEQUENCE [LARGE SCALE GENOMIC DNA]</scope>
    <source>
        <strain evidence="7 8">Pla175</strain>
    </source>
</reference>
<dbReference type="InterPro" id="IPR041233">
    <property type="entry name" value="Melibiase_C"/>
</dbReference>
<evidence type="ECO:0000256" key="1">
    <source>
        <dbReference type="ARBA" id="ARBA00009743"/>
    </source>
</evidence>
<dbReference type="InterPro" id="IPR013785">
    <property type="entry name" value="Aldolase_TIM"/>
</dbReference>
<dbReference type="Pfam" id="PF17801">
    <property type="entry name" value="Melibiase_C"/>
    <property type="match status" value="1"/>
</dbReference>
<dbReference type="CDD" id="cd14792">
    <property type="entry name" value="GH27"/>
    <property type="match status" value="1"/>
</dbReference>
<dbReference type="EMBL" id="CP036291">
    <property type="protein sequence ID" value="QDU86662.1"/>
    <property type="molecule type" value="Genomic_DNA"/>
</dbReference>
<gene>
    <name evidence="7" type="primary">agaA_1</name>
    <name evidence="7" type="ORF">Pla175_00120</name>
</gene>
<dbReference type="PRINTS" id="PR00740">
    <property type="entry name" value="GLHYDRLASE27"/>
</dbReference>
<name>A0A518D5A9_9BACT</name>
<dbReference type="GO" id="GO:0004557">
    <property type="term" value="F:alpha-galactosidase activity"/>
    <property type="evidence" value="ECO:0007669"/>
    <property type="project" value="UniProtKB-EC"/>
</dbReference>
<keyword evidence="4 5" id="KW-0326">Glycosidase</keyword>
<dbReference type="SUPFAM" id="SSF51011">
    <property type="entry name" value="Glycosyl hydrolase domain"/>
    <property type="match status" value="1"/>
</dbReference>
<organism evidence="7 8">
    <name type="scientific">Pirellulimonas nuda</name>
    <dbReference type="NCBI Taxonomy" id="2528009"/>
    <lineage>
        <taxon>Bacteria</taxon>
        <taxon>Pseudomonadati</taxon>
        <taxon>Planctomycetota</taxon>
        <taxon>Planctomycetia</taxon>
        <taxon>Pirellulales</taxon>
        <taxon>Lacipirellulaceae</taxon>
        <taxon>Pirellulimonas</taxon>
    </lineage>
</organism>
<keyword evidence="2" id="KW-0732">Signal</keyword>
<dbReference type="EC" id="3.2.1.22" evidence="5"/>
<dbReference type="SUPFAM" id="SSF51445">
    <property type="entry name" value="(Trans)glycosidases"/>
    <property type="match status" value="1"/>
</dbReference>
<dbReference type="RefSeq" id="WP_145280088.1">
    <property type="nucleotide sequence ID" value="NZ_CP036291.1"/>
</dbReference>
<evidence type="ECO:0000259" key="6">
    <source>
        <dbReference type="Pfam" id="PF17801"/>
    </source>
</evidence>
<dbReference type="PANTHER" id="PTHR11452:SF42">
    <property type="entry name" value="ALPHA-GALACTOSIDASE"/>
    <property type="match status" value="1"/>
</dbReference>
<evidence type="ECO:0000256" key="4">
    <source>
        <dbReference type="ARBA" id="ARBA00023295"/>
    </source>
</evidence>
<dbReference type="Pfam" id="PF16499">
    <property type="entry name" value="Melibiase_2"/>
    <property type="match status" value="2"/>
</dbReference>
<evidence type="ECO:0000256" key="5">
    <source>
        <dbReference type="RuleBase" id="RU361168"/>
    </source>
</evidence>
<keyword evidence="3 5" id="KW-0378">Hydrolase</keyword>
<dbReference type="InterPro" id="IPR002241">
    <property type="entry name" value="Glyco_hydro_27"/>
</dbReference>
<dbReference type="InterPro" id="IPR017853">
    <property type="entry name" value="GH"/>
</dbReference>
<dbReference type="InterPro" id="IPR013780">
    <property type="entry name" value="Glyco_hydro_b"/>
</dbReference>
<proteinExistence type="inferred from homology"/>
<comment type="similarity">
    <text evidence="1 5">Belongs to the glycosyl hydrolase 27 family.</text>
</comment>
<dbReference type="AlphaFoldDB" id="A0A518D5A9"/>
<dbReference type="KEGG" id="pnd:Pla175_00120"/>
<keyword evidence="8" id="KW-1185">Reference proteome</keyword>
<evidence type="ECO:0000313" key="8">
    <source>
        <dbReference type="Proteomes" id="UP000317429"/>
    </source>
</evidence>
<evidence type="ECO:0000256" key="2">
    <source>
        <dbReference type="ARBA" id="ARBA00022729"/>
    </source>
</evidence>
<dbReference type="OrthoDB" id="9807519at2"/>
<evidence type="ECO:0000313" key="7">
    <source>
        <dbReference type="EMBL" id="QDU86662.1"/>
    </source>
</evidence>
<dbReference type="PANTHER" id="PTHR11452">
    <property type="entry name" value="ALPHA-GALACTOSIDASE/ALPHA-N-ACETYLGALACTOSAMINIDASE"/>
    <property type="match status" value="1"/>
</dbReference>
<sequence length="425" mass="47440">MSHHHQLAPTPPMGWNSWDCFGVSVTEAEVRQNAEFIAERLKRFGWEYVVVDLCWFAPEADTANYKRFGLNQLIDRYGRLIPDPVKFPSSADGAGFKPLADYVHSLGLKLGVHLMRGMPWQAADRNTPIKGSTARAADIAQPADRCLWYANTYGVNCTRDGAQAYYDSVAQLLAEWQVDLLKMDDMNSWDGEGNHEPYHTDEVEAVRTALDRCGRPIVLSLSPGAARLCNAKHLRDHANLWRVSFDFWDEWPALHAQFARLAQWAPYTAPGAWPDADMIPIGRIGIRGEVGEARETRFTEPEQRTLMTLWCIARSPLMLGCHLPETGEFALSLFTNPGLLAINQHSTGGRQAAYEPNDHAVWTADGPGGESYVAQFNLSDQPQRVDLPRDLADRVAGLTAHDIWTGANAEFDAPIEPHGVRLVRV</sequence>
<feature type="domain" description="Alpha galactosidase C-terminal" evidence="6">
    <location>
        <begin position="357"/>
        <end position="425"/>
    </location>
</feature>